<dbReference type="STRING" id="408074.SAMN05660909_04701"/>
<dbReference type="RefSeq" id="WP_089764755.1">
    <property type="nucleotide sequence ID" value="NZ_BKAT01000049.1"/>
</dbReference>
<sequence>MRSTTSILDKIFVKRFYLENVGFFLILFYLFFGTVNGANLISYHHALIRGFISSTGFLLIVLGIWTAYAIKCMWFVMKTLHSPGYDFLFSTMGSIPHGERKWHWVRIQTEIYLPVLIYSAVSIFIAVAEHRYIPAAIIAVVNILHCVWPLWLYERKIWKPDTIFFTGYIQQWINKHFIKPPVLFFIYELLTNFPMRIISTKLASTGVLWLTFLLLSRDQAFDLRGLQLGVICCALLHMQLMIHHRAFDDTYLSFMENLPIPLWKIYARLTGIYVLLFLPEILMIIVNAAHATSAVGIATVLITGISLMMVFRCLLYFPKMNTEIHIRYTLSISFVTLFMILAHYEWLAILLLQLAAATLFFSRYRKYEAYIDPDL</sequence>
<feature type="transmembrane region" description="Helical" evidence="1">
    <location>
        <begin position="47"/>
        <end position="70"/>
    </location>
</feature>
<gene>
    <name evidence="2" type="ORF">SAMN05660909_04701</name>
</gene>
<keyword evidence="1" id="KW-1133">Transmembrane helix</keyword>
<feature type="transmembrane region" description="Helical" evidence="1">
    <location>
        <begin position="111"/>
        <end position="127"/>
    </location>
</feature>
<accession>A0A1H4FV65</accession>
<dbReference type="AlphaFoldDB" id="A0A1H4FV65"/>
<dbReference type="EMBL" id="FNRL01000029">
    <property type="protein sequence ID" value="SEB01205.1"/>
    <property type="molecule type" value="Genomic_DNA"/>
</dbReference>
<evidence type="ECO:0000313" key="3">
    <source>
        <dbReference type="Proteomes" id="UP000199656"/>
    </source>
</evidence>
<dbReference type="Proteomes" id="UP000199656">
    <property type="component" value="Unassembled WGS sequence"/>
</dbReference>
<feature type="transmembrane region" description="Helical" evidence="1">
    <location>
        <begin position="265"/>
        <end position="289"/>
    </location>
</feature>
<feature type="transmembrane region" description="Helical" evidence="1">
    <location>
        <begin position="295"/>
        <end position="317"/>
    </location>
</feature>
<organism evidence="2 3">
    <name type="scientific">Chitinophaga terrae</name>
    <name type="common">ex Kim and Jung 2007</name>
    <dbReference type="NCBI Taxonomy" id="408074"/>
    <lineage>
        <taxon>Bacteria</taxon>
        <taxon>Pseudomonadati</taxon>
        <taxon>Bacteroidota</taxon>
        <taxon>Chitinophagia</taxon>
        <taxon>Chitinophagales</taxon>
        <taxon>Chitinophagaceae</taxon>
        <taxon>Chitinophaga</taxon>
    </lineage>
</organism>
<feature type="transmembrane region" description="Helical" evidence="1">
    <location>
        <begin position="324"/>
        <end position="341"/>
    </location>
</feature>
<feature type="transmembrane region" description="Helical" evidence="1">
    <location>
        <begin position="21"/>
        <end position="41"/>
    </location>
</feature>
<reference evidence="3" key="1">
    <citation type="submission" date="2016-10" db="EMBL/GenBank/DDBJ databases">
        <authorList>
            <person name="Varghese N."/>
            <person name="Submissions S."/>
        </authorList>
    </citation>
    <scope>NUCLEOTIDE SEQUENCE [LARGE SCALE GENOMIC DNA]</scope>
    <source>
        <strain evidence="3">DSM 23920</strain>
    </source>
</reference>
<evidence type="ECO:0000256" key="1">
    <source>
        <dbReference type="SAM" id="Phobius"/>
    </source>
</evidence>
<keyword evidence="1" id="KW-0812">Transmembrane</keyword>
<feature type="transmembrane region" description="Helical" evidence="1">
    <location>
        <begin position="133"/>
        <end position="153"/>
    </location>
</feature>
<name>A0A1H4FV65_9BACT</name>
<proteinExistence type="predicted"/>
<dbReference type="OrthoDB" id="630586at2"/>
<protein>
    <submittedName>
        <fullName evidence="2">Uncharacterized protein</fullName>
    </submittedName>
</protein>
<evidence type="ECO:0000313" key="2">
    <source>
        <dbReference type="EMBL" id="SEB01205.1"/>
    </source>
</evidence>
<keyword evidence="1" id="KW-0472">Membrane</keyword>
<keyword evidence="3" id="KW-1185">Reference proteome</keyword>